<feature type="domain" description="AB hydrolase-1" evidence="1">
    <location>
        <begin position="82"/>
        <end position="212"/>
    </location>
</feature>
<evidence type="ECO:0000259" key="1">
    <source>
        <dbReference type="Pfam" id="PF00561"/>
    </source>
</evidence>
<organism evidence="2 3">
    <name type="scientific">Algimonas arctica</name>
    <dbReference type="NCBI Taxonomy" id="1479486"/>
    <lineage>
        <taxon>Bacteria</taxon>
        <taxon>Pseudomonadati</taxon>
        <taxon>Pseudomonadota</taxon>
        <taxon>Alphaproteobacteria</taxon>
        <taxon>Maricaulales</taxon>
        <taxon>Robiginitomaculaceae</taxon>
        <taxon>Algimonas</taxon>
    </lineage>
</organism>
<dbReference type="Gene3D" id="3.40.50.1820">
    <property type="entry name" value="alpha/beta hydrolase"/>
    <property type="match status" value="1"/>
</dbReference>
<reference evidence="2" key="2">
    <citation type="submission" date="2020-09" db="EMBL/GenBank/DDBJ databases">
        <authorList>
            <person name="Sun Q."/>
            <person name="Kim S."/>
        </authorList>
    </citation>
    <scope>NUCLEOTIDE SEQUENCE</scope>
    <source>
        <strain evidence="2">KCTC 32513</strain>
    </source>
</reference>
<proteinExistence type="predicted"/>
<dbReference type="InterPro" id="IPR029058">
    <property type="entry name" value="AB_hydrolase_fold"/>
</dbReference>
<dbReference type="AlphaFoldDB" id="A0A8J3CRJ6"/>
<dbReference type="SUPFAM" id="SSF53474">
    <property type="entry name" value="alpha/beta-Hydrolases"/>
    <property type="match status" value="1"/>
</dbReference>
<sequence length="277" mass="29926">MKKFLIVLFVLVLMLAAGVGVFLYRGFHIDENIVFMPVQRPDRVELSIRGEDTLINMTHERIDLGGETIAVTTVGLDTGPLIISCFGNASDRYEHGVDYIAKIAPYGQVLLWDYPGYGDSSGAATVDAVARVTAALVPLIEARAAGRPILYWGHSLGGFVCSNLAAQTDHVAGLVLETTAPSIRSVAAAWTPDSIPLRVTFDEDLLRYDIPAALANVTAPILIIGAGRDRVLPVALSRELAEALPQAAYLEIPLATHFSAGFDPYTREAVRDLLNRL</sequence>
<evidence type="ECO:0000313" key="3">
    <source>
        <dbReference type="Proteomes" id="UP000634004"/>
    </source>
</evidence>
<gene>
    <name evidence="2" type="ORF">GCM10009069_22070</name>
</gene>
<dbReference type="EMBL" id="BMZH01000009">
    <property type="protein sequence ID" value="GHA98719.1"/>
    <property type="molecule type" value="Genomic_DNA"/>
</dbReference>
<dbReference type="RefSeq" id="WP_189498395.1">
    <property type="nucleotide sequence ID" value="NZ_BMZH01000009.1"/>
</dbReference>
<name>A0A8J3CRJ6_9PROT</name>
<reference evidence="2" key="1">
    <citation type="journal article" date="2014" name="Int. J. Syst. Evol. Microbiol.">
        <title>Complete genome sequence of Corynebacterium casei LMG S-19264T (=DSM 44701T), isolated from a smear-ripened cheese.</title>
        <authorList>
            <consortium name="US DOE Joint Genome Institute (JGI-PGF)"/>
            <person name="Walter F."/>
            <person name="Albersmeier A."/>
            <person name="Kalinowski J."/>
            <person name="Ruckert C."/>
        </authorList>
    </citation>
    <scope>NUCLEOTIDE SEQUENCE</scope>
    <source>
        <strain evidence="2">KCTC 32513</strain>
    </source>
</reference>
<dbReference type="Proteomes" id="UP000634004">
    <property type="component" value="Unassembled WGS sequence"/>
</dbReference>
<comment type="caution">
    <text evidence="2">The sequence shown here is derived from an EMBL/GenBank/DDBJ whole genome shotgun (WGS) entry which is preliminary data.</text>
</comment>
<accession>A0A8J3CRJ6</accession>
<dbReference type="PANTHER" id="PTHR12277:SF79">
    <property type="entry name" value="XAA-PRO DIPEPTIDYL-PEPTIDASE-RELATED"/>
    <property type="match status" value="1"/>
</dbReference>
<dbReference type="GO" id="GO:0016787">
    <property type="term" value="F:hydrolase activity"/>
    <property type="evidence" value="ECO:0007669"/>
    <property type="project" value="UniProtKB-KW"/>
</dbReference>
<protein>
    <submittedName>
        <fullName evidence="2">Alpha/beta hydrolase</fullName>
    </submittedName>
</protein>
<dbReference type="InterPro" id="IPR000073">
    <property type="entry name" value="AB_hydrolase_1"/>
</dbReference>
<evidence type="ECO:0000313" key="2">
    <source>
        <dbReference type="EMBL" id="GHA98719.1"/>
    </source>
</evidence>
<dbReference type="PANTHER" id="PTHR12277">
    <property type="entry name" value="ALPHA/BETA HYDROLASE DOMAIN-CONTAINING PROTEIN"/>
    <property type="match status" value="1"/>
</dbReference>
<dbReference type="Pfam" id="PF00561">
    <property type="entry name" value="Abhydrolase_1"/>
    <property type="match status" value="1"/>
</dbReference>
<keyword evidence="2" id="KW-0378">Hydrolase</keyword>
<keyword evidence="3" id="KW-1185">Reference proteome</keyword>